<keyword evidence="2" id="KW-0238">DNA-binding</keyword>
<evidence type="ECO:0000313" key="6">
    <source>
        <dbReference type="Proteomes" id="UP000015001"/>
    </source>
</evidence>
<evidence type="ECO:0000256" key="3">
    <source>
        <dbReference type="ARBA" id="ARBA00023163"/>
    </source>
</evidence>
<dbReference type="GO" id="GO:0000976">
    <property type="term" value="F:transcription cis-regulatory region binding"/>
    <property type="evidence" value="ECO:0007669"/>
    <property type="project" value="TreeGrafter"/>
</dbReference>
<proteinExistence type="predicted"/>
<protein>
    <submittedName>
        <fullName evidence="5">Putative Ornithine utilization regulator</fullName>
    </submittedName>
</protein>
<keyword evidence="6" id="KW-1185">Reference proteome</keyword>
<dbReference type="GO" id="GO:0005829">
    <property type="term" value="C:cytosol"/>
    <property type="evidence" value="ECO:0007669"/>
    <property type="project" value="TreeGrafter"/>
</dbReference>
<keyword evidence="1" id="KW-0805">Transcription regulation</keyword>
<dbReference type="AlphaFoldDB" id="S4MH62"/>
<accession>S4MH62</accession>
<sequence length="333" mass="36896">MSTGRFTLDPSIKALLKDLGVSSTRVLRRAQLPADLFGRGPVALPLEEYFRLWEALEAESGDPDLAVAIGRSISVEMFNPPIFAALCSPDLRTAAERIALYKPLIGPLHLRLDNGDEGLTISFRWPPDTPPPPPQLAAAEMVFWVALARIATRHDVRPVRAVDPWLPAEHAGLDDYLGVEVHKGQTHAITFAPADANRPFLTENEQLWRFFAPELRRRLSDLQATASVADRVRAALHETLPAGGSSMTAVTRHLAVSNRTLQRQLKLEGTSFQEILATTRENLARHYLGNSTMRIAEIAYLLGYDDTNSFYRAFRTWTGTTPDALRTAAVARV</sequence>
<dbReference type="SMART" id="SM00342">
    <property type="entry name" value="HTH_ARAC"/>
    <property type="match status" value="1"/>
</dbReference>
<dbReference type="PANTHER" id="PTHR47894">
    <property type="entry name" value="HTH-TYPE TRANSCRIPTIONAL REGULATOR GADX"/>
    <property type="match status" value="1"/>
</dbReference>
<dbReference type="PROSITE" id="PS01124">
    <property type="entry name" value="HTH_ARAC_FAMILY_2"/>
    <property type="match status" value="1"/>
</dbReference>
<organism evidence="5 6">
    <name type="scientific">Streptomyces afghaniensis 772</name>
    <dbReference type="NCBI Taxonomy" id="1283301"/>
    <lineage>
        <taxon>Bacteria</taxon>
        <taxon>Bacillati</taxon>
        <taxon>Actinomycetota</taxon>
        <taxon>Actinomycetes</taxon>
        <taxon>Kitasatosporales</taxon>
        <taxon>Streptomycetaceae</taxon>
        <taxon>Streptomyces</taxon>
    </lineage>
</organism>
<dbReference type="PATRIC" id="fig|1283301.3.peg.7967"/>
<dbReference type="Gene3D" id="1.10.10.60">
    <property type="entry name" value="Homeodomain-like"/>
    <property type="match status" value="1"/>
</dbReference>
<evidence type="ECO:0000256" key="1">
    <source>
        <dbReference type="ARBA" id="ARBA00023015"/>
    </source>
</evidence>
<dbReference type="Pfam" id="PF12833">
    <property type="entry name" value="HTH_18"/>
    <property type="match status" value="1"/>
</dbReference>
<dbReference type="InterPro" id="IPR009057">
    <property type="entry name" value="Homeodomain-like_sf"/>
</dbReference>
<dbReference type="SUPFAM" id="SSF46689">
    <property type="entry name" value="Homeodomain-like"/>
    <property type="match status" value="1"/>
</dbReference>
<name>S4MH62_9ACTN</name>
<dbReference type="PANTHER" id="PTHR47894:SF1">
    <property type="entry name" value="HTH-TYPE TRANSCRIPTIONAL REGULATOR VQSM"/>
    <property type="match status" value="1"/>
</dbReference>
<reference evidence="5 6" key="1">
    <citation type="submission" date="2013-02" db="EMBL/GenBank/DDBJ databases">
        <title>Draft Genome Sequence of Streptomyces afghaniensis, Which Produces Compounds of the Julimycin B-Complex.</title>
        <authorList>
            <person name="Gruening B.A."/>
            <person name="Praeg A."/>
            <person name="Erxleben A."/>
            <person name="Guenther S."/>
            <person name="Fiedler H.-P."/>
            <person name="Goodfellow M."/>
            <person name="Mueller M."/>
        </authorList>
    </citation>
    <scope>NUCLEOTIDE SEQUENCE [LARGE SCALE GENOMIC DNA]</scope>
    <source>
        <strain evidence="5 6">772</strain>
    </source>
</reference>
<dbReference type="GO" id="GO:0003700">
    <property type="term" value="F:DNA-binding transcription factor activity"/>
    <property type="evidence" value="ECO:0007669"/>
    <property type="project" value="InterPro"/>
</dbReference>
<dbReference type="Proteomes" id="UP000015001">
    <property type="component" value="Unassembled WGS sequence"/>
</dbReference>
<feature type="domain" description="HTH araC/xylS-type" evidence="4">
    <location>
        <begin position="230"/>
        <end position="328"/>
    </location>
</feature>
<keyword evidence="3" id="KW-0804">Transcription</keyword>
<dbReference type="Pfam" id="PF12625">
    <property type="entry name" value="Arabinose_bd"/>
    <property type="match status" value="1"/>
</dbReference>
<dbReference type="RefSeq" id="WP_020276855.1">
    <property type="nucleotide sequence ID" value="NZ_KE354450.1"/>
</dbReference>
<evidence type="ECO:0000259" key="4">
    <source>
        <dbReference type="PROSITE" id="PS01124"/>
    </source>
</evidence>
<evidence type="ECO:0000256" key="2">
    <source>
        <dbReference type="ARBA" id="ARBA00023125"/>
    </source>
</evidence>
<dbReference type="InterPro" id="IPR018060">
    <property type="entry name" value="HTH_AraC"/>
</dbReference>
<comment type="caution">
    <text evidence="5">The sequence shown here is derived from an EMBL/GenBank/DDBJ whole genome shotgun (WGS) entry which is preliminary data.</text>
</comment>
<evidence type="ECO:0000313" key="5">
    <source>
        <dbReference type="EMBL" id="EPJ34920.1"/>
    </source>
</evidence>
<gene>
    <name evidence="5" type="ORF">STAFG_8028</name>
</gene>
<dbReference type="EMBL" id="AOPY01001673">
    <property type="protein sequence ID" value="EPJ34920.1"/>
    <property type="molecule type" value="Genomic_DNA"/>
</dbReference>
<dbReference type="HOGENOM" id="CLU_047522_1_1_11"/>
<dbReference type="InterPro" id="IPR032687">
    <property type="entry name" value="AraC-type_N"/>
</dbReference>